<evidence type="ECO:0000313" key="2">
    <source>
        <dbReference type="EMBL" id="PKU75393.1"/>
    </source>
</evidence>
<dbReference type="OrthoDB" id="1933769at2759"/>
<reference evidence="2 3" key="2">
    <citation type="journal article" date="2017" name="Nature">
        <title>The Apostasia genome and the evolution of orchids.</title>
        <authorList>
            <person name="Zhang G.Q."/>
            <person name="Liu K.W."/>
            <person name="Li Z."/>
            <person name="Lohaus R."/>
            <person name="Hsiao Y.Y."/>
            <person name="Niu S.C."/>
            <person name="Wang J.Y."/>
            <person name="Lin Y.C."/>
            <person name="Xu Q."/>
            <person name="Chen L.J."/>
            <person name="Yoshida K."/>
            <person name="Fujiwara S."/>
            <person name="Wang Z.W."/>
            <person name="Zhang Y.Q."/>
            <person name="Mitsuda N."/>
            <person name="Wang M."/>
            <person name="Liu G.H."/>
            <person name="Pecoraro L."/>
            <person name="Huang H.X."/>
            <person name="Xiao X.J."/>
            <person name="Lin M."/>
            <person name="Wu X.Y."/>
            <person name="Wu W.L."/>
            <person name="Chen Y.Y."/>
            <person name="Chang S.B."/>
            <person name="Sakamoto S."/>
            <person name="Ohme-Takagi M."/>
            <person name="Yagi M."/>
            <person name="Zeng S.J."/>
            <person name="Shen C.Y."/>
            <person name="Yeh C.M."/>
            <person name="Luo Y.B."/>
            <person name="Tsai W.C."/>
            <person name="Van de Peer Y."/>
            <person name="Liu Z.J."/>
        </authorList>
    </citation>
    <scope>NUCLEOTIDE SEQUENCE [LARGE SCALE GENOMIC DNA]</scope>
    <source>
        <tissue evidence="2">The whole plant</tissue>
    </source>
</reference>
<protein>
    <submittedName>
        <fullName evidence="2">Uncharacterized protein</fullName>
    </submittedName>
</protein>
<dbReference type="Proteomes" id="UP000233837">
    <property type="component" value="Unassembled WGS sequence"/>
</dbReference>
<dbReference type="PANTHER" id="PTHR37175:SF1">
    <property type="entry name" value="CONSTANS-LIKE PROTEIN-RELATED"/>
    <property type="match status" value="1"/>
</dbReference>
<organism evidence="2 3">
    <name type="scientific">Dendrobium catenatum</name>
    <dbReference type="NCBI Taxonomy" id="906689"/>
    <lineage>
        <taxon>Eukaryota</taxon>
        <taxon>Viridiplantae</taxon>
        <taxon>Streptophyta</taxon>
        <taxon>Embryophyta</taxon>
        <taxon>Tracheophyta</taxon>
        <taxon>Spermatophyta</taxon>
        <taxon>Magnoliopsida</taxon>
        <taxon>Liliopsida</taxon>
        <taxon>Asparagales</taxon>
        <taxon>Orchidaceae</taxon>
        <taxon>Epidendroideae</taxon>
        <taxon>Malaxideae</taxon>
        <taxon>Dendrobiinae</taxon>
        <taxon>Dendrobium</taxon>
    </lineage>
</organism>
<dbReference type="Pfam" id="PF06910">
    <property type="entry name" value="MEA1"/>
    <property type="match status" value="1"/>
</dbReference>
<evidence type="ECO:0000313" key="3">
    <source>
        <dbReference type="Proteomes" id="UP000233837"/>
    </source>
</evidence>
<name>A0A2I0WI90_9ASPA</name>
<feature type="compositionally biased region" description="Acidic residues" evidence="1">
    <location>
        <begin position="11"/>
        <end position="23"/>
    </location>
</feature>
<keyword evidence="3" id="KW-1185">Reference proteome</keyword>
<evidence type="ECO:0000256" key="1">
    <source>
        <dbReference type="SAM" id="MobiDB-lite"/>
    </source>
</evidence>
<feature type="region of interest" description="Disordered" evidence="1">
    <location>
        <begin position="1"/>
        <end position="51"/>
    </location>
</feature>
<sequence>MTAMSNHPVIDDNDSDAESDSTDDSQFYHPISSYDLDDTEELGDTRTPDILTNGGNLEHELIPNLTGLHLLAENGIAALDLNGYSRILASEEEEEATAREREASILRAFRADESRRNAPLLPENSARIVSVMRGVSFPDYTPDWVNRVPEDQWLDQLRRLRGEPTSQS</sequence>
<gene>
    <name evidence="2" type="ORF">MA16_Dca026026</name>
</gene>
<accession>A0A2I0WI90</accession>
<dbReference type="EMBL" id="KZ502609">
    <property type="protein sequence ID" value="PKU75393.1"/>
    <property type="molecule type" value="Genomic_DNA"/>
</dbReference>
<dbReference type="PANTHER" id="PTHR37175">
    <property type="entry name" value="BNAA08G28800D PROTEIN"/>
    <property type="match status" value="1"/>
</dbReference>
<dbReference type="AlphaFoldDB" id="A0A2I0WI90"/>
<reference evidence="2 3" key="1">
    <citation type="journal article" date="2016" name="Sci. Rep.">
        <title>The Dendrobium catenatum Lindl. genome sequence provides insights into polysaccharide synthase, floral development and adaptive evolution.</title>
        <authorList>
            <person name="Zhang G.Q."/>
            <person name="Xu Q."/>
            <person name="Bian C."/>
            <person name="Tsai W.C."/>
            <person name="Yeh C.M."/>
            <person name="Liu K.W."/>
            <person name="Yoshida K."/>
            <person name="Zhang L.S."/>
            <person name="Chang S.B."/>
            <person name="Chen F."/>
            <person name="Shi Y."/>
            <person name="Su Y.Y."/>
            <person name="Zhang Y.Q."/>
            <person name="Chen L.J."/>
            <person name="Yin Y."/>
            <person name="Lin M."/>
            <person name="Huang H."/>
            <person name="Deng H."/>
            <person name="Wang Z.W."/>
            <person name="Zhu S.L."/>
            <person name="Zhao X."/>
            <person name="Deng C."/>
            <person name="Niu S.C."/>
            <person name="Huang J."/>
            <person name="Wang M."/>
            <person name="Liu G.H."/>
            <person name="Yang H.J."/>
            <person name="Xiao X.J."/>
            <person name="Hsiao Y.Y."/>
            <person name="Wu W.L."/>
            <person name="Chen Y.Y."/>
            <person name="Mitsuda N."/>
            <person name="Ohme-Takagi M."/>
            <person name="Luo Y.B."/>
            <person name="Van de Peer Y."/>
            <person name="Liu Z.J."/>
        </authorList>
    </citation>
    <scope>NUCLEOTIDE SEQUENCE [LARGE SCALE GENOMIC DNA]</scope>
    <source>
        <tissue evidence="2">The whole plant</tissue>
    </source>
</reference>
<proteinExistence type="predicted"/>